<dbReference type="Pfam" id="PF13181">
    <property type="entry name" value="TPR_8"/>
    <property type="match status" value="3"/>
</dbReference>
<dbReference type="AlphaFoldDB" id="A0A3A6T9K9"/>
<evidence type="ECO:0000256" key="3">
    <source>
        <dbReference type="ARBA" id="ARBA00022679"/>
    </source>
</evidence>
<keyword evidence="6" id="KW-1185">Reference proteome</keyword>
<keyword evidence="2" id="KW-0328">Glycosyltransferase</keyword>
<evidence type="ECO:0000313" key="5">
    <source>
        <dbReference type="EMBL" id="RJY11532.1"/>
    </source>
</evidence>
<keyword evidence="3" id="KW-0808">Transferase</keyword>
<dbReference type="PROSITE" id="PS50005">
    <property type="entry name" value="TPR"/>
    <property type="match status" value="2"/>
</dbReference>
<name>A0A3A6T9K9_9GAMM</name>
<evidence type="ECO:0000256" key="1">
    <source>
        <dbReference type="ARBA" id="ARBA00004922"/>
    </source>
</evidence>
<comment type="caution">
    <text evidence="5">The sequence shown here is derived from an EMBL/GenBank/DDBJ whole genome shotgun (WGS) entry which is preliminary data.</text>
</comment>
<sequence>MKQGLLQISCIATALLLSACVSERTYNGTGDPVSEYKFDPVSAARERMQLGLTYLRRGNTEQAKFNLDKALEYAPDLEEVHTALAYYYQKVGDTRKAEKSYNNAINSKNVTGDSYNNFGVFLCQQKKFSESEKMFLAAIDMPKYTRSASSYENLGLCSQEADQLEKARKYFELALKYDSRRATSLLELTRVYFQLKQLPQAKAELERYHNVAFQTAESLSLGIDIELGLNDKTAAKTLALVLQAKFPASPQAKKIRANMH</sequence>
<dbReference type="EMBL" id="QYYH01000081">
    <property type="protein sequence ID" value="RJY11532.1"/>
    <property type="molecule type" value="Genomic_DNA"/>
</dbReference>
<organism evidence="5 6">
    <name type="scientific">Parashewanella spongiae</name>
    <dbReference type="NCBI Taxonomy" id="342950"/>
    <lineage>
        <taxon>Bacteria</taxon>
        <taxon>Pseudomonadati</taxon>
        <taxon>Pseudomonadota</taxon>
        <taxon>Gammaproteobacteria</taxon>
        <taxon>Alteromonadales</taxon>
        <taxon>Shewanellaceae</taxon>
        <taxon>Parashewanella</taxon>
    </lineage>
</organism>
<accession>A0A3A6T9K9</accession>
<dbReference type="InterPro" id="IPR019734">
    <property type="entry name" value="TPR_rpt"/>
</dbReference>
<dbReference type="PANTHER" id="PTHR44835">
    <property type="entry name" value="UDP-N-ACETYLGLUCOSAMINE--PEPTIDE N-ACETYLGLUCOSAMINYLTRANSFERASE SPINDLY-RELATED"/>
    <property type="match status" value="1"/>
</dbReference>
<dbReference type="NCBIfam" id="TIGR02521">
    <property type="entry name" value="type_IV_pilW"/>
    <property type="match status" value="1"/>
</dbReference>
<dbReference type="OrthoDB" id="9814042at2"/>
<comment type="pathway">
    <text evidence="1">Protein modification; protein glycosylation.</text>
</comment>
<keyword evidence="4" id="KW-0802">TPR repeat</keyword>
<dbReference type="Pfam" id="PF13374">
    <property type="entry name" value="TPR_10"/>
    <property type="match status" value="1"/>
</dbReference>
<dbReference type="GO" id="GO:0016757">
    <property type="term" value="F:glycosyltransferase activity"/>
    <property type="evidence" value="ECO:0007669"/>
    <property type="project" value="UniProtKB-KW"/>
</dbReference>
<dbReference type="SUPFAM" id="SSF48452">
    <property type="entry name" value="TPR-like"/>
    <property type="match status" value="1"/>
</dbReference>
<dbReference type="InterPro" id="IPR051939">
    <property type="entry name" value="Glycosyltr_41/O-GlcNAc_trsf"/>
</dbReference>
<protein>
    <submittedName>
        <fullName evidence="5">Type IV pilus biogenesis/stability protein PilW</fullName>
    </submittedName>
</protein>
<dbReference type="Gene3D" id="1.25.40.10">
    <property type="entry name" value="Tetratricopeptide repeat domain"/>
    <property type="match status" value="1"/>
</dbReference>
<dbReference type="SMART" id="SM00028">
    <property type="entry name" value="TPR"/>
    <property type="match status" value="4"/>
</dbReference>
<evidence type="ECO:0000256" key="4">
    <source>
        <dbReference type="PROSITE-ProRule" id="PRU00339"/>
    </source>
</evidence>
<dbReference type="InterPro" id="IPR011990">
    <property type="entry name" value="TPR-like_helical_dom_sf"/>
</dbReference>
<dbReference type="Proteomes" id="UP000273022">
    <property type="component" value="Unassembled WGS sequence"/>
</dbReference>
<feature type="repeat" description="TPR" evidence="4">
    <location>
        <begin position="148"/>
        <end position="181"/>
    </location>
</feature>
<feature type="repeat" description="TPR" evidence="4">
    <location>
        <begin position="44"/>
        <end position="77"/>
    </location>
</feature>
<dbReference type="PROSITE" id="PS51257">
    <property type="entry name" value="PROKAR_LIPOPROTEIN"/>
    <property type="match status" value="1"/>
</dbReference>
<reference evidence="5 6" key="1">
    <citation type="submission" date="2018-09" db="EMBL/GenBank/DDBJ databases">
        <title>Phylogeny of the Shewanellaceae, and recommendation for two new genera, Pseudoshewanella and Parashewanella.</title>
        <authorList>
            <person name="Wang G."/>
        </authorList>
    </citation>
    <scope>NUCLEOTIDE SEQUENCE [LARGE SCALE GENOMIC DNA]</scope>
    <source>
        <strain evidence="5 6">KCTC 22492</strain>
    </source>
</reference>
<dbReference type="RefSeq" id="WP_121854065.1">
    <property type="nucleotide sequence ID" value="NZ_CP037952.1"/>
</dbReference>
<dbReference type="InterPro" id="IPR013360">
    <property type="entry name" value="Pilus_4_PilW"/>
</dbReference>
<evidence type="ECO:0000313" key="6">
    <source>
        <dbReference type="Proteomes" id="UP000273022"/>
    </source>
</evidence>
<dbReference type="PANTHER" id="PTHR44835:SF1">
    <property type="entry name" value="PROTEIN O-GLCNAC TRANSFERASE"/>
    <property type="match status" value="1"/>
</dbReference>
<gene>
    <name evidence="5" type="primary">pilW</name>
    <name evidence="5" type="ORF">D5R81_12980</name>
</gene>
<proteinExistence type="predicted"/>
<evidence type="ECO:0000256" key="2">
    <source>
        <dbReference type="ARBA" id="ARBA00022676"/>
    </source>
</evidence>